<dbReference type="EMBL" id="JAFNEN010000344">
    <property type="protein sequence ID" value="KAG8185147.1"/>
    <property type="molecule type" value="Genomic_DNA"/>
</dbReference>
<evidence type="ECO:0000313" key="2">
    <source>
        <dbReference type="Proteomes" id="UP000827092"/>
    </source>
</evidence>
<evidence type="ECO:0000313" key="1">
    <source>
        <dbReference type="EMBL" id="KAG8185147.1"/>
    </source>
</evidence>
<name>A0AAV6ULX6_9ARAC</name>
<comment type="caution">
    <text evidence="1">The sequence shown here is derived from an EMBL/GenBank/DDBJ whole genome shotgun (WGS) entry which is preliminary data.</text>
</comment>
<reference evidence="1 2" key="1">
    <citation type="journal article" date="2022" name="Nat. Ecol. Evol.">
        <title>A masculinizing supergene underlies an exaggerated male reproductive morph in a spider.</title>
        <authorList>
            <person name="Hendrickx F."/>
            <person name="De Corte Z."/>
            <person name="Sonet G."/>
            <person name="Van Belleghem S.M."/>
            <person name="Kostlbacher S."/>
            <person name="Vangestel C."/>
        </authorList>
    </citation>
    <scope>NUCLEOTIDE SEQUENCE [LARGE SCALE GENOMIC DNA]</scope>
    <source>
        <strain evidence="1">W744_W776</strain>
    </source>
</reference>
<organism evidence="1 2">
    <name type="scientific">Oedothorax gibbosus</name>
    <dbReference type="NCBI Taxonomy" id="931172"/>
    <lineage>
        <taxon>Eukaryota</taxon>
        <taxon>Metazoa</taxon>
        <taxon>Ecdysozoa</taxon>
        <taxon>Arthropoda</taxon>
        <taxon>Chelicerata</taxon>
        <taxon>Arachnida</taxon>
        <taxon>Araneae</taxon>
        <taxon>Araneomorphae</taxon>
        <taxon>Entelegynae</taxon>
        <taxon>Araneoidea</taxon>
        <taxon>Linyphiidae</taxon>
        <taxon>Erigoninae</taxon>
        <taxon>Oedothorax</taxon>
    </lineage>
</organism>
<sequence>MSRLLLQNYLIHHMQFSSSSSSRSPSTENIFINSRFTISRLSFRIALIHHMQFSSSSSSRFTIHSRPLLHQLLNSP</sequence>
<accession>A0AAV6ULX6</accession>
<keyword evidence="2" id="KW-1185">Reference proteome</keyword>
<gene>
    <name evidence="1" type="ORF">JTE90_005126</name>
</gene>
<dbReference type="AlphaFoldDB" id="A0AAV6ULX6"/>
<dbReference type="Proteomes" id="UP000827092">
    <property type="component" value="Unassembled WGS sequence"/>
</dbReference>
<proteinExistence type="predicted"/>
<protein>
    <submittedName>
        <fullName evidence="1">Uncharacterized protein</fullName>
    </submittedName>
</protein>